<accession>A0A2B4SIZ4</accession>
<dbReference type="EMBL" id="LSMT01000081">
    <property type="protein sequence ID" value="PFX28538.1"/>
    <property type="molecule type" value="Genomic_DNA"/>
</dbReference>
<dbReference type="InterPro" id="IPR036259">
    <property type="entry name" value="MFS_trans_sf"/>
</dbReference>
<keyword evidence="5 7" id="KW-1133">Transmembrane helix</keyword>
<dbReference type="AlphaFoldDB" id="A0A2B4SIZ4"/>
<gene>
    <name evidence="8" type="primary">ENT1</name>
    <name evidence="8" type="ORF">AWC38_SpisGene6733</name>
</gene>
<dbReference type="Pfam" id="PF01733">
    <property type="entry name" value="Nucleoside_tran"/>
    <property type="match status" value="1"/>
</dbReference>
<evidence type="ECO:0000256" key="5">
    <source>
        <dbReference type="ARBA" id="ARBA00022989"/>
    </source>
</evidence>
<dbReference type="PANTHER" id="PTHR10332:SF10">
    <property type="entry name" value="EQUILIBRATIVE NUCLEOSIDE TRANSPORTER 4"/>
    <property type="match status" value="1"/>
</dbReference>
<dbReference type="GO" id="GO:0005337">
    <property type="term" value="F:nucleoside transmembrane transporter activity"/>
    <property type="evidence" value="ECO:0007669"/>
    <property type="project" value="InterPro"/>
</dbReference>
<keyword evidence="3" id="KW-0813">Transport</keyword>
<evidence type="ECO:0000256" key="1">
    <source>
        <dbReference type="ARBA" id="ARBA00004141"/>
    </source>
</evidence>
<evidence type="ECO:0000256" key="7">
    <source>
        <dbReference type="SAM" id="Phobius"/>
    </source>
</evidence>
<keyword evidence="9" id="KW-1185">Reference proteome</keyword>
<feature type="transmembrane region" description="Helical" evidence="7">
    <location>
        <begin position="189"/>
        <end position="208"/>
    </location>
</feature>
<evidence type="ECO:0000313" key="8">
    <source>
        <dbReference type="EMBL" id="PFX28538.1"/>
    </source>
</evidence>
<feature type="transmembrane region" description="Helical" evidence="7">
    <location>
        <begin position="220"/>
        <end position="240"/>
    </location>
</feature>
<feature type="transmembrane region" description="Helical" evidence="7">
    <location>
        <begin position="313"/>
        <end position="334"/>
    </location>
</feature>
<feature type="transmembrane region" description="Helical" evidence="7">
    <location>
        <begin position="56"/>
        <end position="76"/>
    </location>
</feature>
<dbReference type="OrthoDB" id="10014563at2759"/>
<feature type="transmembrane region" description="Helical" evidence="7">
    <location>
        <begin position="412"/>
        <end position="435"/>
    </location>
</feature>
<evidence type="ECO:0000256" key="2">
    <source>
        <dbReference type="ARBA" id="ARBA00007965"/>
    </source>
</evidence>
<dbReference type="InterPro" id="IPR002259">
    <property type="entry name" value="Eqnu_transpt"/>
</dbReference>
<comment type="caution">
    <text evidence="8">The sequence shown here is derived from an EMBL/GenBank/DDBJ whole genome shotgun (WGS) entry which is preliminary data.</text>
</comment>
<evidence type="ECO:0000256" key="6">
    <source>
        <dbReference type="ARBA" id="ARBA00023136"/>
    </source>
</evidence>
<dbReference type="Proteomes" id="UP000225706">
    <property type="component" value="Unassembled WGS sequence"/>
</dbReference>
<evidence type="ECO:0000256" key="3">
    <source>
        <dbReference type="ARBA" id="ARBA00022448"/>
    </source>
</evidence>
<dbReference type="PANTHER" id="PTHR10332">
    <property type="entry name" value="EQUILIBRATIVE NUCLEOSIDE TRANSPORTER"/>
    <property type="match status" value="1"/>
</dbReference>
<feature type="transmembrane region" description="Helical" evidence="7">
    <location>
        <begin position="121"/>
        <end position="141"/>
    </location>
</feature>
<evidence type="ECO:0000313" key="9">
    <source>
        <dbReference type="Proteomes" id="UP000225706"/>
    </source>
</evidence>
<reference evidence="9" key="1">
    <citation type="journal article" date="2017" name="bioRxiv">
        <title>Comparative analysis of the genomes of Stylophora pistillata and Acropora digitifera provides evidence for extensive differences between species of corals.</title>
        <authorList>
            <person name="Voolstra C.R."/>
            <person name="Li Y."/>
            <person name="Liew Y.J."/>
            <person name="Baumgarten S."/>
            <person name="Zoccola D."/>
            <person name="Flot J.-F."/>
            <person name="Tambutte S."/>
            <person name="Allemand D."/>
            <person name="Aranda M."/>
        </authorList>
    </citation>
    <scope>NUCLEOTIDE SEQUENCE [LARGE SCALE GENOMIC DNA]</scope>
</reference>
<keyword evidence="6 7" id="KW-0472">Membrane</keyword>
<evidence type="ECO:0000256" key="4">
    <source>
        <dbReference type="ARBA" id="ARBA00022692"/>
    </source>
</evidence>
<dbReference type="SUPFAM" id="SSF103473">
    <property type="entry name" value="MFS general substrate transporter"/>
    <property type="match status" value="1"/>
</dbReference>
<keyword evidence="4 7" id="KW-0812">Transmembrane</keyword>
<name>A0A2B4SIZ4_STYPI</name>
<feature type="transmembrane region" description="Helical" evidence="7">
    <location>
        <begin position="346"/>
        <end position="368"/>
    </location>
</feature>
<feature type="transmembrane region" description="Helical" evidence="7">
    <location>
        <begin position="380"/>
        <end position="400"/>
    </location>
</feature>
<protein>
    <submittedName>
        <fullName evidence="8">Equilibrative nucleotide transporter 1</fullName>
    </submittedName>
</protein>
<feature type="transmembrane region" description="Helical" evidence="7">
    <location>
        <begin position="285"/>
        <end position="307"/>
    </location>
</feature>
<sequence length="443" mass="49232">MFNFFQGKGGNPSHNPSMADREVECEQFIGDDSELYCRNKDKTLVTMLTRKNIGMYLQFVLFGIGSVLPIFVIFAAVDYFDDIFPHRQPEFAMNAIYNPLLFCGCFVNLVWGRAASFKWRIVSGFSVVVICMLGFIFLDQLELCGSTCLRSHYWSVLFLAGILGLVDAVCQSTLFGLTTHALPPIYTHGLMLGVGLCGLLMTSLRVLTKTATKNLHVSSYYYFGTAAIFTLVVVGVYFHLIRGDAFQRYYSQAPRSGVDTDWKHPFQHFAFFTSEALRVLRYKHVFCHCFLLTLVTAQQYVVIPSVATMATDFIGNGWFPVLLILVYNIGDVIGRGPLALYYMYSIWWAWLSTLARFLIIAGICLSVPPHSMSTRPALMATFVAVLGLSTGHLTTSLISYSSSEVPGRAKETVGYLSVLSMTLGMAGGSAASYFIKALLDRTG</sequence>
<feature type="transmembrane region" description="Helical" evidence="7">
    <location>
        <begin position="96"/>
        <end position="114"/>
    </location>
</feature>
<dbReference type="GO" id="GO:0005886">
    <property type="term" value="C:plasma membrane"/>
    <property type="evidence" value="ECO:0007669"/>
    <property type="project" value="TreeGrafter"/>
</dbReference>
<organism evidence="8 9">
    <name type="scientific">Stylophora pistillata</name>
    <name type="common">Smooth cauliflower coral</name>
    <dbReference type="NCBI Taxonomy" id="50429"/>
    <lineage>
        <taxon>Eukaryota</taxon>
        <taxon>Metazoa</taxon>
        <taxon>Cnidaria</taxon>
        <taxon>Anthozoa</taxon>
        <taxon>Hexacorallia</taxon>
        <taxon>Scleractinia</taxon>
        <taxon>Astrocoeniina</taxon>
        <taxon>Pocilloporidae</taxon>
        <taxon>Stylophora</taxon>
    </lineage>
</organism>
<proteinExistence type="inferred from homology"/>
<comment type="similarity">
    <text evidence="2">Belongs to the SLC29A/ENT transporter (TC 2.A.57) family.</text>
</comment>
<comment type="subcellular location">
    <subcellularLocation>
        <location evidence="1">Membrane</location>
        <topology evidence="1">Multi-pass membrane protein</topology>
    </subcellularLocation>
</comment>
<feature type="transmembrane region" description="Helical" evidence="7">
    <location>
        <begin position="153"/>
        <end position="177"/>
    </location>
</feature>